<keyword evidence="3" id="KW-1185">Reference proteome</keyword>
<reference evidence="2" key="1">
    <citation type="submission" date="2023-04" db="EMBL/GenBank/DDBJ databases">
        <title>Black Yeasts Isolated from many extreme environments.</title>
        <authorList>
            <person name="Coleine C."/>
            <person name="Stajich J.E."/>
            <person name="Selbmann L."/>
        </authorList>
    </citation>
    <scope>NUCLEOTIDE SEQUENCE</scope>
    <source>
        <strain evidence="2">CCFEE 5312</strain>
    </source>
</reference>
<feature type="region of interest" description="Disordered" evidence="1">
    <location>
        <begin position="388"/>
        <end position="420"/>
    </location>
</feature>
<gene>
    <name evidence="2" type="ORF">LTR09_007437</name>
</gene>
<proteinExistence type="predicted"/>
<evidence type="ECO:0000313" key="3">
    <source>
        <dbReference type="Proteomes" id="UP001271007"/>
    </source>
</evidence>
<protein>
    <submittedName>
        <fullName evidence="2">Uncharacterized protein</fullName>
    </submittedName>
</protein>
<name>A0AAJ0G703_9PEZI</name>
<evidence type="ECO:0000256" key="1">
    <source>
        <dbReference type="SAM" id="MobiDB-lite"/>
    </source>
</evidence>
<comment type="caution">
    <text evidence="2">The sequence shown here is derived from an EMBL/GenBank/DDBJ whole genome shotgun (WGS) entry which is preliminary data.</text>
</comment>
<accession>A0AAJ0G703</accession>
<feature type="compositionally biased region" description="Gly residues" evidence="1">
    <location>
        <begin position="411"/>
        <end position="420"/>
    </location>
</feature>
<dbReference type="AlphaFoldDB" id="A0AAJ0G703"/>
<sequence>MYRPVDFSSNDLDQSADGPHRMACSMTLLIEIARNPLAAAYVDTAHLLPVLLRSVFPLSVFAQTTPDAAVLAGLSTSDHDAVLQLLRGSRCLGRVGIDPASFLRASATGGPPSRSDIVWLVIYHPWLHPLPPQASALLDALALEAFRPGGEVFSRLTDVEATSFAPEPTSFQQLNVFFALPSVRKVLCTRYTATLQRNFNLPFNWRYPHLQSQLGPIELLSCSVTAPELEKLLPHLQRLKCFKLHATRGDEPGVGGVLQALEDHCAATLTTIYITSMRVSTLSVVEGGMWNFTRFPVLEELVLDARFFYRPPKQRWRMPFPGWQREAIASTPTRLRLIDALPDTIKTFRLLTETGDFQAYLVGDCLFSRWHIDGFKVSPEGRALTFTRDGRSSAWPGGRRQAAGRRTSRGNMGGRGGDVV</sequence>
<dbReference type="EMBL" id="JAWDJX010000026">
    <property type="protein sequence ID" value="KAK3051414.1"/>
    <property type="molecule type" value="Genomic_DNA"/>
</dbReference>
<dbReference type="Proteomes" id="UP001271007">
    <property type="component" value="Unassembled WGS sequence"/>
</dbReference>
<evidence type="ECO:0000313" key="2">
    <source>
        <dbReference type="EMBL" id="KAK3051414.1"/>
    </source>
</evidence>
<organism evidence="2 3">
    <name type="scientific">Extremus antarcticus</name>
    <dbReference type="NCBI Taxonomy" id="702011"/>
    <lineage>
        <taxon>Eukaryota</taxon>
        <taxon>Fungi</taxon>
        <taxon>Dikarya</taxon>
        <taxon>Ascomycota</taxon>
        <taxon>Pezizomycotina</taxon>
        <taxon>Dothideomycetes</taxon>
        <taxon>Dothideomycetidae</taxon>
        <taxon>Mycosphaerellales</taxon>
        <taxon>Extremaceae</taxon>
        <taxon>Extremus</taxon>
    </lineage>
</organism>